<sequence>MDEVLRTYGGHERWPHGFATRCSALKRAFCSPLSVAKAGSTSLAAVSVSPLN</sequence>
<dbReference type="EMBL" id="JBEPTQ010000002">
    <property type="protein sequence ID" value="MET4723690.1"/>
    <property type="molecule type" value="Genomic_DNA"/>
</dbReference>
<evidence type="ECO:0008006" key="3">
    <source>
        <dbReference type="Google" id="ProtNLM"/>
    </source>
</evidence>
<comment type="caution">
    <text evidence="1">The sequence shown here is derived from an EMBL/GenBank/DDBJ whole genome shotgun (WGS) entry which is preliminary data.</text>
</comment>
<gene>
    <name evidence="1" type="ORF">ABIF63_007796</name>
</gene>
<keyword evidence="2" id="KW-1185">Reference proteome</keyword>
<evidence type="ECO:0000313" key="2">
    <source>
        <dbReference type="Proteomes" id="UP001549291"/>
    </source>
</evidence>
<reference evidence="1 2" key="1">
    <citation type="submission" date="2024-06" db="EMBL/GenBank/DDBJ databases">
        <title>Genomic Encyclopedia of Type Strains, Phase V (KMG-V): Genome sequencing to study the core and pangenomes of soil and plant-associated prokaryotes.</title>
        <authorList>
            <person name="Whitman W."/>
        </authorList>
    </citation>
    <scope>NUCLEOTIDE SEQUENCE [LARGE SCALE GENOMIC DNA]</scope>
    <source>
        <strain evidence="1 2">USDA 160</strain>
    </source>
</reference>
<dbReference type="Proteomes" id="UP001549291">
    <property type="component" value="Unassembled WGS sequence"/>
</dbReference>
<proteinExistence type="predicted"/>
<name>A0ABV2S4C9_BRAJP</name>
<evidence type="ECO:0000313" key="1">
    <source>
        <dbReference type="EMBL" id="MET4723690.1"/>
    </source>
</evidence>
<accession>A0ABV2S4C9</accession>
<organism evidence="1 2">
    <name type="scientific">Bradyrhizobium japonicum</name>
    <dbReference type="NCBI Taxonomy" id="375"/>
    <lineage>
        <taxon>Bacteria</taxon>
        <taxon>Pseudomonadati</taxon>
        <taxon>Pseudomonadota</taxon>
        <taxon>Alphaproteobacteria</taxon>
        <taxon>Hyphomicrobiales</taxon>
        <taxon>Nitrobacteraceae</taxon>
        <taxon>Bradyrhizobium</taxon>
    </lineage>
</organism>
<protein>
    <recommendedName>
        <fullName evidence="3">Transposase</fullName>
    </recommendedName>
</protein>